<evidence type="ECO:0000313" key="4">
    <source>
        <dbReference type="Proteomes" id="UP000677054"/>
    </source>
</evidence>
<evidence type="ECO:0000256" key="1">
    <source>
        <dbReference type="SAM" id="MobiDB-lite"/>
    </source>
</evidence>
<keyword evidence="2" id="KW-1133">Transmembrane helix</keyword>
<organism evidence="3">
    <name type="scientific">Darwinula stevensoni</name>
    <dbReference type="NCBI Taxonomy" id="69355"/>
    <lineage>
        <taxon>Eukaryota</taxon>
        <taxon>Metazoa</taxon>
        <taxon>Ecdysozoa</taxon>
        <taxon>Arthropoda</taxon>
        <taxon>Crustacea</taxon>
        <taxon>Oligostraca</taxon>
        <taxon>Ostracoda</taxon>
        <taxon>Podocopa</taxon>
        <taxon>Podocopida</taxon>
        <taxon>Darwinulocopina</taxon>
        <taxon>Darwinuloidea</taxon>
        <taxon>Darwinulidae</taxon>
        <taxon>Darwinula</taxon>
    </lineage>
</organism>
<accession>A0A7R8X5S8</accession>
<reference evidence="3" key="1">
    <citation type="submission" date="2020-11" db="EMBL/GenBank/DDBJ databases">
        <authorList>
            <person name="Tran Van P."/>
        </authorList>
    </citation>
    <scope>NUCLEOTIDE SEQUENCE</scope>
</reference>
<keyword evidence="2" id="KW-0472">Membrane</keyword>
<dbReference type="EMBL" id="LR899940">
    <property type="protein sequence ID" value="CAD7243392.1"/>
    <property type="molecule type" value="Genomic_DNA"/>
</dbReference>
<sequence length="128" mass="14688">MAGEEEEKKKTEDTEFEPVLSERQKSGVTRTPSPKWCKRTCCWALFQCSMVLTLLAVIVFLVLTVHELETRVKRLEVRIRDVDSFPPDSRSVLHREKRQTGFECHCPPDVREYVNSSGQYASNIEAAA</sequence>
<dbReference type="AlphaFoldDB" id="A0A7R8X5S8"/>
<feature type="compositionally biased region" description="Basic and acidic residues" evidence="1">
    <location>
        <begin position="1"/>
        <end position="13"/>
    </location>
</feature>
<dbReference type="Proteomes" id="UP000677054">
    <property type="component" value="Unassembled WGS sequence"/>
</dbReference>
<feature type="region of interest" description="Disordered" evidence="1">
    <location>
        <begin position="1"/>
        <end position="34"/>
    </location>
</feature>
<feature type="transmembrane region" description="Helical" evidence="2">
    <location>
        <begin position="43"/>
        <end position="65"/>
    </location>
</feature>
<gene>
    <name evidence="3" type="ORF">DSTB1V02_LOCUS3316</name>
</gene>
<keyword evidence="2" id="KW-0812">Transmembrane</keyword>
<evidence type="ECO:0000313" key="3">
    <source>
        <dbReference type="EMBL" id="CAD7243392.1"/>
    </source>
</evidence>
<protein>
    <submittedName>
        <fullName evidence="3">Uncharacterized protein</fullName>
    </submittedName>
</protein>
<evidence type="ECO:0000256" key="2">
    <source>
        <dbReference type="SAM" id="Phobius"/>
    </source>
</evidence>
<name>A0A7R8X5S8_9CRUS</name>
<dbReference type="EMBL" id="CAJPEV010000423">
    <property type="protein sequence ID" value="CAG0885125.1"/>
    <property type="molecule type" value="Genomic_DNA"/>
</dbReference>
<proteinExistence type="predicted"/>
<keyword evidence="4" id="KW-1185">Reference proteome</keyword>